<dbReference type="EMBL" id="DS999411">
    <property type="protein sequence ID" value="EED35267.1"/>
    <property type="molecule type" value="Genomic_DNA"/>
</dbReference>
<dbReference type="OrthoDB" id="5730870at2"/>
<dbReference type="AlphaFoldDB" id="B8KU32"/>
<evidence type="ECO:0000256" key="2">
    <source>
        <dbReference type="ARBA" id="ARBA00022448"/>
    </source>
</evidence>
<dbReference type="Gene3D" id="2.50.20.10">
    <property type="entry name" value="Lipoprotein localisation LolA/LolB/LppX"/>
    <property type="match status" value="1"/>
</dbReference>
<dbReference type="PANTHER" id="PTHR37507">
    <property type="entry name" value="SPORULATION PROTEIN YDCC"/>
    <property type="match status" value="1"/>
</dbReference>
<reference evidence="7" key="1">
    <citation type="journal article" date="2013" name="BMC Microbiol.">
        <title>Taxonomy and evolution of bacteriochlorophyll a-containing members of the OM60/NOR5 clade of marine gammaproteobacteria: description of Luminiphilus syltensis gen. nov., sp. nov., reclassification of Haliea rubra as Pseudohaliea rubra gen. nov., comb. nov., and emendation of Chromatocurvus halotolerans.</title>
        <authorList>
            <person name="Spring S."/>
            <person name="Riedel T."/>
            <person name="Sproer C."/>
            <person name="Yan S."/>
            <person name="Harder J."/>
            <person name="Fuchs B.M."/>
        </authorList>
    </citation>
    <scope>NUCLEOTIDE SEQUENCE [LARGE SCALE GENOMIC DNA]</scope>
    <source>
        <strain evidence="7">NOR51-B</strain>
    </source>
</reference>
<name>B8KU32_9GAMM</name>
<comment type="subunit">
    <text evidence="1">Monomer.</text>
</comment>
<keyword evidence="4" id="KW-0653">Protein transport</keyword>
<evidence type="ECO:0008006" key="8">
    <source>
        <dbReference type="Google" id="ProtNLM"/>
    </source>
</evidence>
<dbReference type="SUPFAM" id="SSF89392">
    <property type="entry name" value="Prokaryotic lipoproteins and lipoprotein localization factors"/>
    <property type="match status" value="1"/>
</dbReference>
<protein>
    <recommendedName>
        <fullName evidence="8">Outer membrane lipoprotein carrier protein LolA</fullName>
    </recommendedName>
</protein>
<feature type="signal peptide" evidence="5">
    <location>
        <begin position="1"/>
        <end position="22"/>
    </location>
</feature>
<keyword evidence="7" id="KW-1185">Reference proteome</keyword>
<evidence type="ECO:0000313" key="7">
    <source>
        <dbReference type="Proteomes" id="UP000004699"/>
    </source>
</evidence>
<dbReference type="PANTHER" id="PTHR37507:SF2">
    <property type="entry name" value="SPORULATION PROTEIN YDCC"/>
    <property type="match status" value="1"/>
</dbReference>
<evidence type="ECO:0000256" key="1">
    <source>
        <dbReference type="ARBA" id="ARBA00011245"/>
    </source>
</evidence>
<dbReference type="STRING" id="565045.NOR51B_1212"/>
<organism evidence="6 7">
    <name type="scientific">Luminiphilus syltensis NOR5-1B</name>
    <dbReference type="NCBI Taxonomy" id="565045"/>
    <lineage>
        <taxon>Bacteria</taxon>
        <taxon>Pseudomonadati</taxon>
        <taxon>Pseudomonadota</taxon>
        <taxon>Gammaproteobacteria</taxon>
        <taxon>Cellvibrionales</taxon>
        <taxon>Halieaceae</taxon>
        <taxon>Luminiphilus</taxon>
    </lineage>
</organism>
<sequence>MNTLYRFFALALLATCTVQAHAEDPTITWELKDAIRQIDRQADDFESVMAHVVITRSNTADATGSETEEKGVIFANKQGDTRIVIESPQSLVYLLDHRDLYRYIPEQEVVEEYYLPKHPQLVAPFLRLGFSTTGKDLEDDFLVSAIGERMIGDRRTLGLDLTPKKEKDRNRVVGMKIWIDQASWMPVEQVIESAGNGQVMTVMFSNMARNLKLNPDLFKRKWPRGTDKKKIR</sequence>
<dbReference type="InterPro" id="IPR029046">
    <property type="entry name" value="LolA/LolB/LppX"/>
</dbReference>
<accession>B8KU32</accession>
<dbReference type="GO" id="GO:0015031">
    <property type="term" value="P:protein transport"/>
    <property type="evidence" value="ECO:0007669"/>
    <property type="project" value="UniProtKB-KW"/>
</dbReference>
<evidence type="ECO:0000256" key="5">
    <source>
        <dbReference type="SAM" id="SignalP"/>
    </source>
</evidence>
<dbReference type="InterPro" id="IPR052944">
    <property type="entry name" value="Sporulation_related"/>
</dbReference>
<proteinExistence type="predicted"/>
<keyword evidence="2" id="KW-0813">Transport</keyword>
<evidence type="ECO:0000256" key="3">
    <source>
        <dbReference type="ARBA" id="ARBA00022729"/>
    </source>
</evidence>
<dbReference type="RefSeq" id="WP_009020013.1">
    <property type="nucleotide sequence ID" value="NZ_DS999411.1"/>
</dbReference>
<keyword evidence="3 5" id="KW-0732">Signal</keyword>
<evidence type="ECO:0000313" key="6">
    <source>
        <dbReference type="EMBL" id="EED35267.1"/>
    </source>
</evidence>
<evidence type="ECO:0000256" key="4">
    <source>
        <dbReference type="ARBA" id="ARBA00022927"/>
    </source>
</evidence>
<gene>
    <name evidence="6" type="ORF">NOR51B_1212</name>
</gene>
<dbReference type="HOGENOM" id="CLU_1193675_0_0_6"/>
<dbReference type="Proteomes" id="UP000004699">
    <property type="component" value="Unassembled WGS sequence"/>
</dbReference>
<feature type="chain" id="PRO_5002875970" description="Outer membrane lipoprotein carrier protein LolA" evidence="5">
    <location>
        <begin position="23"/>
        <end position="232"/>
    </location>
</feature>